<dbReference type="InterPro" id="IPR003356">
    <property type="entry name" value="DNA_methylase_A-5"/>
</dbReference>
<dbReference type="GO" id="GO:0032259">
    <property type="term" value="P:methylation"/>
    <property type="evidence" value="ECO:0007669"/>
    <property type="project" value="UniProtKB-KW"/>
</dbReference>
<comment type="catalytic activity">
    <reaction evidence="7">
        <text>a 2'-deoxyadenosine in DNA + S-adenosyl-L-methionine = an N(6)-methyl-2'-deoxyadenosine in DNA + S-adenosyl-L-homocysteine + H(+)</text>
        <dbReference type="Rhea" id="RHEA:15197"/>
        <dbReference type="Rhea" id="RHEA-COMP:12418"/>
        <dbReference type="Rhea" id="RHEA-COMP:12419"/>
        <dbReference type="ChEBI" id="CHEBI:15378"/>
        <dbReference type="ChEBI" id="CHEBI:57856"/>
        <dbReference type="ChEBI" id="CHEBI:59789"/>
        <dbReference type="ChEBI" id="CHEBI:90615"/>
        <dbReference type="ChEBI" id="CHEBI:90616"/>
        <dbReference type="EC" id="2.1.1.72"/>
    </reaction>
</comment>
<dbReference type="PROSITE" id="PS00092">
    <property type="entry name" value="N6_MTASE"/>
    <property type="match status" value="1"/>
</dbReference>
<comment type="similarity">
    <text evidence="1">Belongs to the N(4)/N(6)-methyltransferase family.</text>
</comment>
<dbReference type="GO" id="GO:0003677">
    <property type="term" value="F:DNA binding"/>
    <property type="evidence" value="ECO:0007669"/>
    <property type="project" value="InterPro"/>
</dbReference>
<dbReference type="PRINTS" id="PR00507">
    <property type="entry name" value="N12N6MTFRASE"/>
</dbReference>
<keyword evidence="3" id="KW-0489">Methyltransferase</keyword>
<dbReference type="REBASE" id="10607">
    <property type="entry name" value="M.UprHOORF1P"/>
</dbReference>
<proteinExistence type="inferred from homology"/>
<gene>
    <name evidence="9" type="ORF">eBACHOT4E07.57</name>
</gene>
<evidence type="ECO:0000256" key="6">
    <source>
        <dbReference type="ARBA" id="ARBA00022747"/>
    </source>
</evidence>
<dbReference type="PANTHER" id="PTHR42933:SF4">
    <property type="entry name" value="TYPE I RESTRICTION ENZYME ECOKI METHYLASE SUBUNIT"/>
    <property type="match status" value="1"/>
</dbReference>
<evidence type="ECO:0000259" key="8">
    <source>
        <dbReference type="Pfam" id="PF02384"/>
    </source>
</evidence>
<dbReference type="InterPro" id="IPR002052">
    <property type="entry name" value="DNA_methylase_N6_adenine_CS"/>
</dbReference>
<keyword evidence="6" id="KW-0680">Restriction system</keyword>
<dbReference type="InterPro" id="IPR038333">
    <property type="entry name" value="T1MK-like_N_sf"/>
</dbReference>
<dbReference type="Pfam" id="PF02384">
    <property type="entry name" value="N6_Mtase"/>
    <property type="match status" value="1"/>
</dbReference>
<dbReference type="GO" id="GO:0009007">
    <property type="term" value="F:site-specific DNA-methyltransferase (adenine-specific) activity"/>
    <property type="evidence" value="ECO:0007669"/>
    <property type="project" value="UniProtKB-EC"/>
</dbReference>
<keyword evidence="4" id="KW-0808">Transferase</keyword>
<dbReference type="InterPro" id="IPR051537">
    <property type="entry name" value="DNA_Adenine_Mtase"/>
</dbReference>
<organism evidence="9">
    <name type="scientific">uncultured gamma proteobacterium eBACHOT4E07</name>
    <dbReference type="NCBI Taxonomy" id="279908"/>
    <lineage>
        <taxon>Bacteria</taxon>
        <taxon>Pseudomonadati</taxon>
        <taxon>Pseudomonadota</taxon>
        <taxon>Gammaproteobacteria</taxon>
        <taxon>SAR86 cluster</taxon>
        <taxon>environmental samples</taxon>
    </lineage>
</organism>
<dbReference type="GO" id="GO:0009307">
    <property type="term" value="P:DNA restriction-modification system"/>
    <property type="evidence" value="ECO:0007669"/>
    <property type="project" value="UniProtKB-KW"/>
</dbReference>
<protein>
    <recommendedName>
        <fullName evidence="2">site-specific DNA-methyltransferase (adenine-specific)</fullName>
        <ecNumber evidence="2">2.1.1.72</ecNumber>
    </recommendedName>
</protein>
<keyword evidence="5" id="KW-0949">S-adenosyl-L-methionine</keyword>
<name>Q6IVN0_9GAMM</name>
<evidence type="ECO:0000313" key="9">
    <source>
        <dbReference type="EMBL" id="AAT38618.1"/>
    </source>
</evidence>
<accession>Q6IVN0</accession>
<dbReference type="Gene3D" id="1.20.1260.30">
    <property type="match status" value="1"/>
</dbReference>
<dbReference type="EMBL" id="AY619685">
    <property type="protein sequence ID" value="AAT38618.1"/>
    <property type="molecule type" value="Genomic_DNA"/>
</dbReference>
<evidence type="ECO:0000256" key="2">
    <source>
        <dbReference type="ARBA" id="ARBA00011900"/>
    </source>
</evidence>
<evidence type="ECO:0000256" key="5">
    <source>
        <dbReference type="ARBA" id="ARBA00022691"/>
    </source>
</evidence>
<dbReference type="AlphaFoldDB" id="Q6IVN0"/>
<dbReference type="PANTHER" id="PTHR42933">
    <property type="entry name" value="SLR6095 PROTEIN"/>
    <property type="match status" value="1"/>
</dbReference>
<dbReference type="EC" id="2.1.1.72" evidence="2"/>
<evidence type="ECO:0000256" key="3">
    <source>
        <dbReference type="ARBA" id="ARBA00022603"/>
    </source>
</evidence>
<evidence type="ECO:0000256" key="4">
    <source>
        <dbReference type="ARBA" id="ARBA00022679"/>
    </source>
</evidence>
<dbReference type="InterPro" id="IPR029063">
    <property type="entry name" value="SAM-dependent_MTases_sf"/>
</dbReference>
<reference evidence="9" key="1">
    <citation type="journal article" date="2004" name="Environ. Microbiol.">
        <title>Different SAR86 subgroups harbour divergent proteorhodopsins.</title>
        <authorList>
            <person name="Sabehi G."/>
            <person name="Beja O."/>
            <person name="Suzuki M.T."/>
            <person name="Preston C.M."/>
            <person name="DeLong E.F."/>
        </authorList>
    </citation>
    <scope>NUCLEOTIDE SEQUENCE</scope>
</reference>
<dbReference type="SUPFAM" id="SSF53335">
    <property type="entry name" value="S-adenosyl-L-methionine-dependent methyltransferases"/>
    <property type="match status" value="1"/>
</dbReference>
<evidence type="ECO:0000256" key="1">
    <source>
        <dbReference type="ARBA" id="ARBA00006594"/>
    </source>
</evidence>
<dbReference type="GO" id="GO:0008170">
    <property type="term" value="F:N-methyltransferase activity"/>
    <property type="evidence" value="ECO:0007669"/>
    <property type="project" value="InterPro"/>
</dbReference>
<feature type="domain" description="DNA methylase adenine-specific" evidence="8">
    <location>
        <begin position="148"/>
        <end position="440"/>
    </location>
</feature>
<dbReference type="Gene3D" id="3.40.50.150">
    <property type="entry name" value="Vaccinia Virus protein VP39"/>
    <property type="match status" value="1"/>
</dbReference>
<sequence length="475" mass="53939">MSYSSKFSTIRNLLWKDDGCNTEVDYLSQFSWILFLKYLEDFEEDLKNRAILDGKQHTPIMDERYMWSSWGRNEGKNSLIDDDLISFVSEDLFPYLRNFKTISKDTKSIQYKVGQIFDQIKFLVESGNILRDVLDEIDGIEFFKSSESDELSDLYEESIKQMGNSGTSAGQYYTPRPLINSIVKAVNPTLGETVLDPACGSGGFLISTFEHILNKKELTAKEFNILQKDTVLGQEKIGIPFAIGIMNMIMHGIETPNIIRDNTLSTNTLDLQDKDRVDVIVANPPFGGSEREEIKSNFAIQSSETAYLFMQYFLKKLKIGGRAGLIIKNTFLSNPDAASLRQLLLKECNLHTIVDLPKVFGTTGVQTVALFFEKGKKTKDIFYYQLNLDRNIGKTNPLNKKDLEEFDDLFQSRKDSKNSWKISINDIDKETWDLSPTNPNVEDTSEKRTPSEIIAEIEALDSEAAKAMAAIKELL</sequence>
<evidence type="ECO:0000256" key="7">
    <source>
        <dbReference type="ARBA" id="ARBA00047942"/>
    </source>
</evidence>